<dbReference type="InterPro" id="IPR045338">
    <property type="entry name" value="DUF6535"/>
</dbReference>
<feature type="transmembrane region" description="Helical" evidence="2">
    <location>
        <begin position="196"/>
        <end position="218"/>
    </location>
</feature>
<keyword evidence="2" id="KW-0472">Membrane</keyword>
<dbReference type="Proteomes" id="UP001140091">
    <property type="component" value="Unassembled WGS sequence"/>
</dbReference>
<organism evidence="4 5">
    <name type="scientific">Candolleomyces eurysporus</name>
    <dbReference type="NCBI Taxonomy" id="2828524"/>
    <lineage>
        <taxon>Eukaryota</taxon>
        <taxon>Fungi</taxon>
        <taxon>Dikarya</taxon>
        <taxon>Basidiomycota</taxon>
        <taxon>Agaricomycotina</taxon>
        <taxon>Agaricomycetes</taxon>
        <taxon>Agaricomycetidae</taxon>
        <taxon>Agaricales</taxon>
        <taxon>Agaricineae</taxon>
        <taxon>Psathyrellaceae</taxon>
        <taxon>Candolleomyces</taxon>
    </lineage>
</organism>
<feature type="transmembrane region" description="Helical" evidence="2">
    <location>
        <begin position="141"/>
        <end position="160"/>
    </location>
</feature>
<gene>
    <name evidence="4" type="ORF">H1R20_g13820</name>
</gene>
<feature type="compositionally biased region" description="Basic and acidic residues" evidence="1">
    <location>
        <begin position="37"/>
        <end position="47"/>
    </location>
</feature>
<dbReference type="EMBL" id="JANBPK010001374">
    <property type="protein sequence ID" value="KAJ2923275.1"/>
    <property type="molecule type" value="Genomic_DNA"/>
</dbReference>
<feature type="transmembrane region" description="Helical" evidence="2">
    <location>
        <begin position="230"/>
        <end position="252"/>
    </location>
</feature>
<comment type="caution">
    <text evidence="4">The sequence shown here is derived from an EMBL/GenBank/DDBJ whole genome shotgun (WGS) entry which is preliminary data.</text>
</comment>
<keyword evidence="5" id="KW-1185">Reference proteome</keyword>
<evidence type="ECO:0000259" key="3">
    <source>
        <dbReference type="Pfam" id="PF20153"/>
    </source>
</evidence>
<dbReference type="OrthoDB" id="2634466at2759"/>
<evidence type="ECO:0000313" key="4">
    <source>
        <dbReference type="EMBL" id="KAJ2923275.1"/>
    </source>
</evidence>
<proteinExistence type="predicted"/>
<feature type="domain" description="DUF6535" evidence="3">
    <location>
        <begin position="58"/>
        <end position="219"/>
    </location>
</feature>
<evidence type="ECO:0000256" key="2">
    <source>
        <dbReference type="SAM" id="Phobius"/>
    </source>
</evidence>
<reference evidence="4" key="1">
    <citation type="submission" date="2022-06" db="EMBL/GenBank/DDBJ databases">
        <title>Genome Sequence of Candolleomyces eurysporus.</title>
        <authorList>
            <person name="Buettner E."/>
        </authorList>
    </citation>
    <scope>NUCLEOTIDE SEQUENCE</scope>
    <source>
        <strain evidence="4">VTCC 930004</strain>
    </source>
</reference>
<dbReference type="SUPFAM" id="SSF48371">
    <property type="entry name" value="ARM repeat"/>
    <property type="match status" value="2"/>
</dbReference>
<protein>
    <recommendedName>
        <fullName evidence="3">DUF6535 domain-containing protein</fullName>
    </recommendedName>
</protein>
<sequence>MARPKPTRKLAMEPVKPVEDGGEKPNATGLMNVLNPKKPEDDRDNPTDLEFRRRARVWALYLEDAEREAREIVDIWRTSLDSLLIFVGLFAGVVSAFIIDARNDLQVGSEQNLLSDIRDALRQPSIATVIRVSATAKWINTLWLLSLQITLFSAVMGVLAKEWLAKFAPATIRREAADACRRYRLDAQVKLWRVEFIIALVPLLVQISFFLFSVGIVVRCLTDDRTVGYILLGFFMAGGAVYVAVSLLPVIIPSSPFNTPLSSIFAGAKKAFGEWRSRDHMSRMDPRNNESDNEVLGQILYTKLIQSPKPEHLDEAAAEIALPSFKPKWIEYLCKNDTPRHLLYRFKRCATTRTDNLIERNATLRNHLLAFLQFVDHFAEGLARCTTPKEKDALIARYPVLCNTLEKSLEPTHPIHRWNNLHEALTPLLFGLRAQVLILLESIPEKYRTKADYIPPTFDFQPSEMLDRPWELAFQDIRSQDRLYLVLSACRGVLQGQKNLRAISTTILSLRLAKEAGCLAMENEYASEYAGAVCKQDRETAESLVQRFLLKLFETVGWDDMTSVELLTPSSSTTMGIVRASSTAAGERVLEILISTLTHPNHEVRMQAISILVARQAQAKALNYELFTHASIKSVSKMVVYEDEDHGREDALKLLVKMVKDDPTKLSIVTSALIESCKTGFKQESLQQMRVLNFVESLHNVPDGPFDPLIDRIIPEVVDLAWDAVKTDVRWAAMNLLNDLWTTCEFKFVPKIKDSVAKVLNSGVDSRLGGKRYQLLTILSDLFKRGELKDPLATAWSTKEFFQSVIAGLFEKIVKIAIHDNDRSVREEAKLLLKRLSRSGESVELLKKLIGWAGGDSDVNVRRSSLMLTSTICNQKELNVETINTLRTAIASVKDSVVHEVTFMRTAWIKLLKDLIKLHSLFSDAVHIILELGAIDSDFDFLDLARHQSEPEPKCVLRLGESAATQILRLKQDTLNAAHILLRKEITSNSRIRLTFIQLLSALGRHEKCDFPNGVMEKLALSALTDSDQDVRMEALNAISDLIHKNQDSVKGTINFEHVETGMNNPDWRVRQAWVRFASTQVKDADCSFLSNLMEKTTEDADGNVRKEAIKALRLLLESEDVGLREYIAEKMGIVLSSSLATPNSASRVVLALATITSNTTNLELDATHIICGVQGAIWIELILLLGRIPGCKLLAQRIIGAALTDRKICGNLDDLLRQSKLPDPIGMKLPVILDSALDLKSGAKPSLTVRMAAVRFFSHLKGLQCSEDCKYDKEANESLTKHLDDEKVISRLADMAIKGDTTDLRQRALRLLKQAFTAQDRLLQLRRSIKASLQKVIESSLQDHEFEFRANALDVIDDLTGGNGKDQFRGFFLSSISHLLKAVLIDGDEIFHKSAEKILFKNLALPKESKLARDILVAIPPLKLVVSISDDAASSMAGNLSRMLRNTSPFARATALEMLLILYKKHGHSKPLMVDYHSAIPEITALALDDRNSEIWAPAIQLLVALSSSPPSVVERTPGGVERRNSIRTTTYDFVLLQIKTQVTKFMVLLESEDMRSPVVELLSLVSLDATVRQAISLRLASKVFTLGSTKLQEGHVELLTRLISDGGYQRLFPPIHF</sequence>
<dbReference type="Gene3D" id="1.25.10.10">
    <property type="entry name" value="Leucine-rich Repeat Variant"/>
    <property type="match status" value="3"/>
</dbReference>
<accession>A0A9W8J2F9</accession>
<evidence type="ECO:0000313" key="5">
    <source>
        <dbReference type="Proteomes" id="UP001140091"/>
    </source>
</evidence>
<dbReference type="Pfam" id="PF20153">
    <property type="entry name" value="DUF6535"/>
    <property type="match status" value="1"/>
</dbReference>
<keyword evidence="2" id="KW-0812">Transmembrane</keyword>
<feature type="region of interest" description="Disordered" evidence="1">
    <location>
        <begin position="1"/>
        <end position="47"/>
    </location>
</feature>
<name>A0A9W8J2F9_9AGAR</name>
<dbReference type="InterPro" id="IPR016024">
    <property type="entry name" value="ARM-type_fold"/>
</dbReference>
<dbReference type="InterPro" id="IPR011989">
    <property type="entry name" value="ARM-like"/>
</dbReference>
<keyword evidence="2" id="KW-1133">Transmembrane helix</keyword>
<evidence type="ECO:0000256" key="1">
    <source>
        <dbReference type="SAM" id="MobiDB-lite"/>
    </source>
</evidence>
<feature type="non-terminal residue" evidence="4">
    <location>
        <position position="1"/>
    </location>
</feature>